<evidence type="ECO:0000313" key="1">
    <source>
        <dbReference type="EMBL" id="CAB4712173.1"/>
    </source>
</evidence>
<dbReference type="PANTHER" id="PTHR30289:SF1">
    <property type="entry name" value="PEBP (PHOSPHATIDYLETHANOLAMINE-BINDING PROTEIN) FAMILY PROTEIN"/>
    <property type="match status" value="1"/>
</dbReference>
<organism evidence="1">
    <name type="scientific">freshwater metagenome</name>
    <dbReference type="NCBI Taxonomy" id="449393"/>
    <lineage>
        <taxon>unclassified sequences</taxon>
        <taxon>metagenomes</taxon>
        <taxon>ecological metagenomes</taxon>
    </lineage>
</organism>
<dbReference type="PANTHER" id="PTHR30289">
    <property type="entry name" value="UNCHARACTERIZED PROTEIN YBCL-RELATED"/>
    <property type="match status" value="1"/>
</dbReference>
<reference evidence="1" key="1">
    <citation type="submission" date="2020-05" db="EMBL/GenBank/DDBJ databases">
        <authorList>
            <person name="Chiriac C."/>
            <person name="Salcher M."/>
            <person name="Ghai R."/>
            <person name="Kavagutti S V."/>
        </authorList>
    </citation>
    <scope>NUCLEOTIDE SEQUENCE</scope>
</reference>
<dbReference type="InterPro" id="IPR008914">
    <property type="entry name" value="PEBP"/>
</dbReference>
<dbReference type="CDD" id="cd00865">
    <property type="entry name" value="PEBP_bact_arch"/>
    <property type="match status" value="1"/>
</dbReference>
<dbReference type="Pfam" id="PF01161">
    <property type="entry name" value="PBP"/>
    <property type="match status" value="1"/>
</dbReference>
<gene>
    <name evidence="1" type="ORF">UFOPK2423_01790</name>
</gene>
<dbReference type="SUPFAM" id="SSF49777">
    <property type="entry name" value="PEBP-like"/>
    <property type="match status" value="1"/>
</dbReference>
<protein>
    <submittedName>
        <fullName evidence="1">Unannotated protein</fullName>
    </submittedName>
</protein>
<dbReference type="AlphaFoldDB" id="A0A6J6QRD5"/>
<accession>A0A6J6QRD5</accession>
<name>A0A6J6QRD5_9ZZZZ</name>
<sequence>MKSSDGTFALKSASAIDEGTLPVAYTCDGKSLSPQFSWSGAPVGTKSYALIMHTIPGPARPGESAAAVSYSWVLYNIPASTTSIAEGASNVGTAGVQSHGAGAYGAPCSQGPGVKQYTFTVYALSSELSLDAKSATGDVVRAAIKSVTLASAAMNVKASRG</sequence>
<dbReference type="Gene3D" id="3.90.280.10">
    <property type="entry name" value="PEBP-like"/>
    <property type="match status" value="1"/>
</dbReference>
<dbReference type="InterPro" id="IPR036610">
    <property type="entry name" value="PEBP-like_sf"/>
</dbReference>
<proteinExistence type="predicted"/>
<dbReference type="EMBL" id="CAEZXN010000091">
    <property type="protein sequence ID" value="CAB4712173.1"/>
    <property type="molecule type" value="Genomic_DNA"/>
</dbReference>
<dbReference type="InterPro" id="IPR005247">
    <property type="entry name" value="YbhB_YbcL/LppC-like"/>
</dbReference>